<feature type="region of interest" description="Disordered" evidence="1">
    <location>
        <begin position="1686"/>
        <end position="1759"/>
    </location>
</feature>
<evidence type="ECO:0000313" key="3">
    <source>
        <dbReference type="Proteomes" id="UP000041254"/>
    </source>
</evidence>
<name>A0A0G4GKL4_VITBC</name>
<feature type="region of interest" description="Disordered" evidence="1">
    <location>
        <begin position="1418"/>
        <end position="1442"/>
    </location>
</feature>
<feature type="compositionally biased region" description="Low complexity" evidence="1">
    <location>
        <begin position="1638"/>
        <end position="1649"/>
    </location>
</feature>
<feature type="compositionally biased region" description="Low complexity" evidence="1">
    <location>
        <begin position="1422"/>
        <end position="1431"/>
    </location>
</feature>
<feature type="region of interest" description="Disordered" evidence="1">
    <location>
        <begin position="993"/>
        <end position="1013"/>
    </location>
</feature>
<dbReference type="Proteomes" id="UP000041254">
    <property type="component" value="Unassembled WGS sequence"/>
</dbReference>
<proteinExistence type="predicted"/>
<feature type="region of interest" description="Disordered" evidence="1">
    <location>
        <begin position="1294"/>
        <end position="1318"/>
    </location>
</feature>
<dbReference type="InParanoid" id="A0A0G4GKL4"/>
<reference evidence="2 3" key="1">
    <citation type="submission" date="2014-11" db="EMBL/GenBank/DDBJ databases">
        <authorList>
            <person name="Zhu J."/>
            <person name="Qi W."/>
            <person name="Song R."/>
        </authorList>
    </citation>
    <scope>NUCLEOTIDE SEQUENCE [LARGE SCALE GENOMIC DNA]</scope>
</reference>
<accession>A0A0G4GKL4</accession>
<gene>
    <name evidence="2" type="ORF">Vbra_18149</name>
</gene>
<keyword evidence="3" id="KW-1185">Reference proteome</keyword>
<feature type="compositionally biased region" description="Basic and acidic residues" evidence="1">
    <location>
        <begin position="998"/>
        <end position="1007"/>
    </location>
</feature>
<feature type="region of interest" description="Disordered" evidence="1">
    <location>
        <begin position="1630"/>
        <end position="1664"/>
    </location>
</feature>
<feature type="region of interest" description="Disordered" evidence="1">
    <location>
        <begin position="559"/>
        <end position="587"/>
    </location>
</feature>
<evidence type="ECO:0000256" key="1">
    <source>
        <dbReference type="SAM" id="MobiDB-lite"/>
    </source>
</evidence>
<evidence type="ECO:0000313" key="2">
    <source>
        <dbReference type="EMBL" id="CEM30577.1"/>
    </source>
</evidence>
<protein>
    <submittedName>
        <fullName evidence="2">Uncharacterized protein</fullName>
    </submittedName>
</protein>
<dbReference type="EMBL" id="CDMY01000698">
    <property type="protein sequence ID" value="CEM30577.1"/>
    <property type="molecule type" value="Genomic_DNA"/>
</dbReference>
<dbReference type="VEuPathDB" id="CryptoDB:Vbra_18149"/>
<feature type="compositionally biased region" description="Pro residues" evidence="1">
    <location>
        <begin position="1494"/>
        <end position="1503"/>
    </location>
</feature>
<feature type="region of interest" description="Disordered" evidence="1">
    <location>
        <begin position="1473"/>
        <end position="1537"/>
    </location>
</feature>
<sequence length="1759" mass="194083">MTLVAFRAVNYVDEHSRSLALQNRALTISSKRPSASLAESSGVKTYYRQCDALIKTTQEKPLDACTLFSLGSGKTTTTDGFLFGGGVLACAKATHGDAQKPAPPASTCSFDEAGEPLLTIDEAVPLLRWDDSPAMAADDLREGIYAAKCVDDTYHGRSSGPSGSSEIALALEGVDMSKEYTIQSLKDEASTADKTIYGDESLPEGEYVDAGWIELPEPVFPSFTTPDMPAATHHDHDQLLGGPTHMLQLVSAMYQSVSRDIALGEGPAECTVDDLNLKDLCAKAVGVGKTVVDVLLHEQLRCGASSSEDVSRSDDLSTAAEEWGALFDAEDDISAFEMPCEEKVAATSFLCETVFTATEELNELWAPRDIGIAAMGFDDVFRQQMAVASCVGPEERKHRGENEKELNFMSAFRPRFLESLTDLASVAFLVSERRRLDFDLPVPDSLKPMPSRFADPIERMKKGERGSLREKALPLWSFADIKDYVYTSLLKTHSSILKVPSLSRPLHLEFLRLTAPQTPTSAAAADPPADVLDEAIPSVDGCVWDESIEVARPPCAFSVFQPQAPNQPSRKRKSEEPPPDVTEASAEAAPPPIQLLPETHMQVQAQENPSTSTLPPNELATDVAPVRIHNAPSRAGGLDEFMELRGRKSVSAVQRQDGDEESPHSVAERIARGLRRGQVHWCSDGDDFWALEGLVDSSIKQLWRHTMEATQEEYLGLPPPDLSGVDSLLSKCEKAIRELHEVCVGDGGSASEETKKQLVLCSEVYRTLTALWTLVAIHDKLTDAGVSEAVAFASVVYLDGAYHEILSANVLVMDALRALFSYRELSFPPKPVTEPEHLSERNDRDNALVCSGLPYVPSPTEAYLAKTDSPKLQGVAKLCEKYPRVLVVFSSEKVMDVVVSVMKRRFDSKMDVMRPTLPTPRRIAMLTTSSKIAIHEACFFKTLPAASGSRAALEPAFEIPPSFVVVSYQSLNIISHGDLLTDAIHIFLSVPPPTETQQQHDEPKQTADGKAAQPPRTTIFASMQLIQWQDFLLRLRVKHAIECEEREQLAFAEADLVLDHETCVLFVDIERSTDESIQSALRQLVDLQLSFQQVVVVLFGNWELAKSSHQDHFLATISRLPRPCAIRFAKTLDQAADCVSCELRRVESIWSKRGEGDIWRQLRTFTQRKETNLENAMAILPGHNCFNALLALNAMSAERMPLGEIMSYDRDSLARLFPWLDEFAVDACLATFTKSMGLEVVPSTAIQDDLPAAAAAAATAVATDDIEIEGVGGFAEGLPMHGRPLTSMPHEYMPGPVPGQPHPANHPHAPAASESEPYNEASYLFPPRQMPPTHTREPPTSEPMAFSGLLGTSVDFPSPRPIPPMQHDEYSQPAEQRGNPFHATNPFDGELPPGWYEIPEEPGTYVNWPVSSALVDHWPHKQQQQRSRAASVASLGGPGASSMTIVDKQQRQAPFWEAPGRSFMSSMQPARPQLDAHMPSLYPSDSSQYYPNHNLPPQPPATDPLPHTSPAHANPHINPRFQQADVYSPPSRRVRPSYHYQPYQSYQYQQQRQQQPPHSSREYSVMHNMAADGSEDGHVCDKMQRYASTVVGGGGGRHTYDTQPPQYGSGGGDFVYGGQFAEYENPVDHWPHHHPHHQQQQQYQQQYQQRHAHEARTPFKRGRTPARNIRIMQVDGMDAYLREHKPAMSSHGRMSTSDAHPQPSPGRPADVDFSDFSYQGNSTKPASKTPATAGRPRAFVRFSKTPGKRQTKLYLQPVR</sequence>
<organism evidence="2 3">
    <name type="scientific">Vitrella brassicaformis (strain CCMP3155)</name>
    <dbReference type="NCBI Taxonomy" id="1169540"/>
    <lineage>
        <taxon>Eukaryota</taxon>
        <taxon>Sar</taxon>
        <taxon>Alveolata</taxon>
        <taxon>Colpodellida</taxon>
        <taxon>Vitrellaceae</taxon>
        <taxon>Vitrella</taxon>
    </lineage>
</organism>
<feature type="compositionally biased region" description="Polar residues" evidence="1">
    <location>
        <begin position="1716"/>
        <end position="1730"/>
    </location>
</feature>
<feature type="compositionally biased region" description="Low complexity" evidence="1">
    <location>
        <begin position="1302"/>
        <end position="1312"/>
    </location>
</feature>